<gene>
    <name evidence="2" type="ORF">SAMN05414137_114223</name>
</gene>
<keyword evidence="3" id="KW-1185">Reference proteome</keyword>
<dbReference type="RefSeq" id="WP_042454951.1">
    <property type="nucleotide sequence ID" value="NZ_BBPN01000035.1"/>
</dbReference>
<dbReference type="EMBL" id="FOAZ01000014">
    <property type="protein sequence ID" value="SEL88608.1"/>
    <property type="molecule type" value="Genomic_DNA"/>
</dbReference>
<organism evidence="2 3">
    <name type="scientific">Streptacidiphilus jiangxiensis</name>
    <dbReference type="NCBI Taxonomy" id="235985"/>
    <lineage>
        <taxon>Bacteria</taxon>
        <taxon>Bacillati</taxon>
        <taxon>Actinomycetota</taxon>
        <taxon>Actinomycetes</taxon>
        <taxon>Kitasatosporales</taxon>
        <taxon>Streptomycetaceae</taxon>
        <taxon>Streptacidiphilus</taxon>
    </lineage>
</organism>
<evidence type="ECO:0000313" key="3">
    <source>
        <dbReference type="Proteomes" id="UP000183015"/>
    </source>
</evidence>
<proteinExistence type="predicted"/>
<protein>
    <submittedName>
        <fullName evidence="2">Uncharacterized protein</fullName>
    </submittedName>
</protein>
<evidence type="ECO:0000313" key="2">
    <source>
        <dbReference type="EMBL" id="SEL88608.1"/>
    </source>
</evidence>
<evidence type="ECO:0000256" key="1">
    <source>
        <dbReference type="SAM" id="MobiDB-lite"/>
    </source>
</evidence>
<name>A0A1H7TVT8_STRJI</name>
<accession>A0A1H7TVT8</accession>
<feature type="compositionally biased region" description="Pro residues" evidence="1">
    <location>
        <begin position="20"/>
        <end position="33"/>
    </location>
</feature>
<reference evidence="3" key="1">
    <citation type="submission" date="2016-10" db="EMBL/GenBank/DDBJ databases">
        <authorList>
            <person name="Varghese N."/>
        </authorList>
    </citation>
    <scope>NUCLEOTIDE SEQUENCE [LARGE SCALE GENOMIC DNA]</scope>
    <source>
        <strain evidence="3">DSM 45096 / BCRC 16803 / CGMCC 4.1857 / CIP 109030 / JCM 12277 / KCTC 19219 / NBRC 100920 / 33214</strain>
    </source>
</reference>
<feature type="region of interest" description="Disordered" evidence="1">
    <location>
        <begin position="1"/>
        <end position="47"/>
    </location>
</feature>
<dbReference type="AlphaFoldDB" id="A0A1H7TVT8"/>
<sequence length="60" mass="6619">MSQSVITAPLEPAGQWEPLWPLPLLPLPQPQPQPRAADDTDDGAEPNFHADCRIAARFLM</sequence>
<dbReference type="Proteomes" id="UP000183015">
    <property type="component" value="Unassembled WGS sequence"/>
</dbReference>